<dbReference type="AlphaFoldDB" id="A0A2N8PR13"/>
<reference evidence="2" key="1">
    <citation type="submission" date="2015-09" db="EMBL/GenBank/DDBJ databases">
        <authorList>
            <person name="Graham D.E."/>
            <person name="Mahan K.M."/>
            <person name="Klingeman D.M."/>
            <person name="Fida T."/>
            <person name="Giannone R.J."/>
            <person name="Hettich R.L."/>
            <person name="Parry R.J."/>
            <person name="Spain J.C."/>
        </authorList>
    </citation>
    <scope>NUCLEOTIDE SEQUENCE [LARGE SCALE GENOMIC DNA]</scope>
    <source>
        <strain evidence="2">JCM 4701</strain>
    </source>
</reference>
<organism evidence="1 2">
    <name type="scientific">Streptomyces noursei</name>
    <name type="common">Streptomyces albulus</name>
    <dbReference type="NCBI Taxonomy" id="1971"/>
    <lineage>
        <taxon>Bacteria</taxon>
        <taxon>Bacillati</taxon>
        <taxon>Actinomycetota</taxon>
        <taxon>Actinomycetes</taxon>
        <taxon>Kitasatosporales</taxon>
        <taxon>Streptomycetaceae</taxon>
        <taxon>Streptomyces</taxon>
    </lineage>
</organism>
<dbReference type="Proteomes" id="UP000236047">
    <property type="component" value="Unassembled WGS sequence"/>
</dbReference>
<name>A0A2N8PR13_STRNR</name>
<comment type="caution">
    <text evidence="1">The sequence shown here is derived from an EMBL/GenBank/DDBJ whole genome shotgun (WGS) entry which is preliminary data.</text>
</comment>
<evidence type="ECO:0000313" key="1">
    <source>
        <dbReference type="EMBL" id="PNE43470.1"/>
    </source>
</evidence>
<accession>A0A2N8PR13</accession>
<dbReference type="EMBL" id="LJSN01000001">
    <property type="protein sequence ID" value="PNE43470.1"/>
    <property type="molecule type" value="Genomic_DNA"/>
</dbReference>
<protein>
    <submittedName>
        <fullName evidence="1">Uncharacterized protein</fullName>
    </submittedName>
</protein>
<gene>
    <name evidence="1" type="ORF">AOB60_00660</name>
</gene>
<proteinExistence type="predicted"/>
<sequence>MEQTMTMPPEQESELLQEVTELLEQHPIKQVLGSWLSPHEVHLAEESALRAVLRATPGDPQADEYYLSRREDGSHHHLMGS</sequence>
<evidence type="ECO:0000313" key="2">
    <source>
        <dbReference type="Proteomes" id="UP000236047"/>
    </source>
</evidence>
<keyword evidence="2" id="KW-1185">Reference proteome</keyword>